<accession>A0ACB9RXV0</accession>
<sequence length="540" mass="60522">MTIPNHHRRRRNTTTTATSLHSSSCIRHPSSTPSPGFCASCLRERLSLIDPLSLPPDPPSSLPRLNSSDSRSHNTLSDLFVFEDGCPSPHVADSSSLLRASAEQQQQQQETEGRPRVRVSCRNEARNVEQSNAQLRVDEVEGEWKTVREFIDLEWESKRHKGRNAKGFWDVASSFSKRLRKWRQKEMATDRRHVVDGSNLVMGGRRGANADLSCVGNMRAEVGDYGLCRRSCDTDPRHSVDAGRLSLDGLRCSMDRPRASWDGCLVGRGCQYPRLSSNPVVSFLEDMRVIDVGFRNRMLVEGKIDEVDEVAWKSPGGCDQTRDYYDQPTSVHRGRRSLDRLNSVRKGGLAEIDDRKLAMNAKISPTANELFYGAKLLITEEDLRGTSSKSSADDRMEGKDGNAVVGDIDEKVLKKLHKWGKAWKVWDLIQRRSESKFGSEESFPTKESGHRRQGPAESEALRKLRIVAQGDANGAANQRFIGARNSFHGDGPSLIGGFIKNKSMGMNGRDELWQRSRNVKQSPNNRDNGLLSFYLTPARS</sequence>
<protein>
    <submittedName>
        <fullName evidence="1">Uncharacterized protein</fullName>
    </submittedName>
</protein>
<keyword evidence="2" id="KW-1185">Reference proteome</keyword>
<dbReference type="Proteomes" id="UP001057402">
    <property type="component" value="Chromosome 3"/>
</dbReference>
<comment type="caution">
    <text evidence="1">The sequence shown here is derived from an EMBL/GenBank/DDBJ whole genome shotgun (WGS) entry which is preliminary data.</text>
</comment>
<evidence type="ECO:0000313" key="1">
    <source>
        <dbReference type="EMBL" id="KAI4382414.1"/>
    </source>
</evidence>
<dbReference type="EMBL" id="CM042882">
    <property type="protein sequence ID" value="KAI4382414.1"/>
    <property type="molecule type" value="Genomic_DNA"/>
</dbReference>
<gene>
    <name evidence="1" type="ORF">MLD38_008383</name>
</gene>
<reference evidence="2" key="1">
    <citation type="journal article" date="2023" name="Front. Plant Sci.">
        <title>Chromosomal-level genome assembly of Melastoma candidum provides insights into trichome evolution.</title>
        <authorList>
            <person name="Zhong Y."/>
            <person name="Wu W."/>
            <person name="Sun C."/>
            <person name="Zou P."/>
            <person name="Liu Y."/>
            <person name="Dai S."/>
            <person name="Zhou R."/>
        </authorList>
    </citation>
    <scope>NUCLEOTIDE SEQUENCE [LARGE SCALE GENOMIC DNA]</scope>
</reference>
<evidence type="ECO:0000313" key="2">
    <source>
        <dbReference type="Proteomes" id="UP001057402"/>
    </source>
</evidence>
<organism evidence="1 2">
    <name type="scientific">Melastoma candidum</name>
    <dbReference type="NCBI Taxonomy" id="119954"/>
    <lineage>
        <taxon>Eukaryota</taxon>
        <taxon>Viridiplantae</taxon>
        <taxon>Streptophyta</taxon>
        <taxon>Embryophyta</taxon>
        <taxon>Tracheophyta</taxon>
        <taxon>Spermatophyta</taxon>
        <taxon>Magnoliopsida</taxon>
        <taxon>eudicotyledons</taxon>
        <taxon>Gunneridae</taxon>
        <taxon>Pentapetalae</taxon>
        <taxon>rosids</taxon>
        <taxon>malvids</taxon>
        <taxon>Myrtales</taxon>
        <taxon>Melastomataceae</taxon>
        <taxon>Melastomatoideae</taxon>
        <taxon>Melastomateae</taxon>
        <taxon>Melastoma</taxon>
    </lineage>
</organism>
<name>A0ACB9RXV0_9MYRT</name>
<proteinExistence type="predicted"/>